<evidence type="ECO:0000259" key="5">
    <source>
        <dbReference type="PROSITE" id="PS50977"/>
    </source>
</evidence>
<dbReference type="InterPro" id="IPR050109">
    <property type="entry name" value="HTH-type_TetR-like_transc_reg"/>
</dbReference>
<name>A0A7W7CCZ7_9PSEU</name>
<dbReference type="Pfam" id="PF00440">
    <property type="entry name" value="TetR_N"/>
    <property type="match status" value="1"/>
</dbReference>
<reference evidence="6 7" key="1">
    <citation type="submission" date="2020-08" db="EMBL/GenBank/DDBJ databases">
        <title>Sequencing the genomes of 1000 actinobacteria strains.</title>
        <authorList>
            <person name="Klenk H.-P."/>
        </authorList>
    </citation>
    <scope>NUCLEOTIDE SEQUENCE [LARGE SCALE GENOMIC DNA]</scope>
    <source>
        <strain evidence="6 7">DSM 44230</strain>
    </source>
</reference>
<dbReference type="InterPro" id="IPR036271">
    <property type="entry name" value="Tet_transcr_reg_TetR-rel_C_sf"/>
</dbReference>
<keyword evidence="2 4" id="KW-0238">DNA-binding</keyword>
<dbReference type="GO" id="GO:0000976">
    <property type="term" value="F:transcription cis-regulatory region binding"/>
    <property type="evidence" value="ECO:0007669"/>
    <property type="project" value="TreeGrafter"/>
</dbReference>
<dbReference type="EMBL" id="JACHMH010000001">
    <property type="protein sequence ID" value="MBB4678910.1"/>
    <property type="molecule type" value="Genomic_DNA"/>
</dbReference>
<evidence type="ECO:0000256" key="1">
    <source>
        <dbReference type="ARBA" id="ARBA00023015"/>
    </source>
</evidence>
<evidence type="ECO:0000256" key="4">
    <source>
        <dbReference type="PROSITE-ProRule" id="PRU00335"/>
    </source>
</evidence>
<dbReference type="RefSeq" id="WP_185004716.1">
    <property type="nucleotide sequence ID" value="NZ_BAAAUI010000070.1"/>
</dbReference>
<dbReference type="InterPro" id="IPR009057">
    <property type="entry name" value="Homeodomain-like_sf"/>
</dbReference>
<feature type="domain" description="HTH tetR-type" evidence="5">
    <location>
        <begin position="14"/>
        <end position="74"/>
    </location>
</feature>
<protein>
    <submittedName>
        <fullName evidence="6">AcrR family transcriptional regulator</fullName>
    </submittedName>
</protein>
<dbReference type="InterPro" id="IPR025996">
    <property type="entry name" value="MT1864/Rv1816-like_C"/>
</dbReference>
<keyword evidence="7" id="KW-1185">Reference proteome</keyword>
<dbReference type="PANTHER" id="PTHR30055:SF243">
    <property type="entry name" value="HTH-TYPE TRANSCRIPTIONAL REGULATOR RV1816"/>
    <property type="match status" value="1"/>
</dbReference>
<dbReference type="Pfam" id="PF13305">
    <property type="entry name" value="TetR_C_33"/>
    <property type="match status" value="1"/>
</dbReference>
<dbReference type="Gene3D" id="1.10.357.10">
    <property type="entry name" value="Tetracycline Repressor, domain 2"/>
    <property type="match status" value="1"/>
</dbReference>
<dbReference type="InterPro" id="IPR001647">
    <property type="entry name" value="HTH_TetR"/>
</dbReference>
<dbReference type="PROSITE" id="PS50977">
    <property type="entry name" value="HTH_TETR_2"/>
    <property type="match status" value="1"/>
</dbReference>
<dbReference type="AlphaFoldDB" id="A0A7W7CCZ7"/>
<evidence type="ECO:0000313" key="6">
    <source>
        <dbReference type="EMBL" id="MBB4678910.1"/>
    </source>
</evidence>
<evidence type="ECO:0000313" key="7">
    <source>
        <dbReference type="Proteomes" id="UP000533598"/>
    </source>
</evidence>
<dbReference type="SUPFAM" id="SSF48498">
    <property type="entry name" value="Tetracyclin repressor-like, C-terminal domain"/>
    <property type="match status" value="1"/>
</dbReference>
<comment type="caution">
    <text evidence="6">The sequence shown here is derived from an EMBL/GenBank/DDBJ whole genome shotgun (WGS) entry which is preliminary data.</text>
</comment>
<dbReference type="PANTHER" id="PTHR30055">
    <property type="entry name" value="HTH-TYPE TRANSCRIPTIONAL REGULATOR RUTR"/>
    <property type="match status" value="1"/>
</dbReference>
<sequence length="238" mass="25370">MRDVTRNRRARLRAETTEEIQAIALRLLAGGGPDAVTLRAIAREMGMTAGAIYGYFATRDELITTLIQGVYGDLVDAVEAARDARPAEDTAGRIIAWGEAFRGWSVANPQGFRLIYGDPVPGYAVPEGGAAPGPAHRACSGLVELVAAAWPSAELRQGGGGYRWADFDSGLVSVVRADFPKLPPAGVALALRVWGRMHGLVALEIYGHLGAQTGQSAELYGYELRDLVVSLGLTPPEW</sequence>
<evidence type="ECO:0000256" key="3">
    <source>
        <dbReference type="ARBA" id="ARBA00023163"/>
    </source>
</evidence>
<evidence type="ECO:0000256" key="2">
    <source>
        <dbReference type="ARBA" id="ARBA00023125"/>
    </source>
</evidence>
<accession>A0A7W7CCZ7</accession>
<proteinExistence type="predicted"/>
<dbReference type="Proteomes" id="UP000533598">
    <property type="component" value="Unassembled WGS sequence"/>
</dbReference>
<organism evidence="6 7">
    <name type="scientific">Crossiella cryophila</name>
    <dbReference type="NCBI Taxonomy" id="43355"/>
    <lineage>
        <taxon>Bacteria</taxon>
        <taxon>Bacillati</taxon>
        <taxon>Actinomycetota</taxon>
        <taxon>Actinomycetes</taxon>
        <taxon>Pseudonocardiales</taxon>
        <taxon>Pseudonocardiaceae</taxon>
        <taxon>Crossiella</taxon>
    </lineage>
</organism>
<feature type="DNA-binding region" description="H-T-H motif" evidence="4">
    <location>
        <begin position="37"/>
        <end position="56"/>
    </location>
</feature>
<dbReference type="SUPFAM" id="SSF46689">
    <property type="entry name" value="Homeodomain-like"/>
    <property type="match status" value="1"/>
</dbReference>
<keyword evidence="1" id="KW-0805">Transcription regulation</keyword>
<gene>
    <name evidence="6" type="ORF">HNR67_005028</name>
</gene>
<keyword evidence="3" id="KW-0804">Transcription</keyword>
<dbReference type="GO" id="GO:0003700">
    <property type="term" value="F:DNA-binding transcription factor activity"/>
    <property type="evidence" value="ECO:0007669"/>
    <property type="project" value="TreeGrafter"/>
</dbReference>